<keyword evidence="5" id="KW-1185">Reference proteome</keyword>
<feature type="compositionally biased region" description="Low complexity" evidence="1">
    <location>
        <begin position="25"/>
        <end position="43"/>
    </location>
</feature>
<evidence type="ECO:0000256" key="1">
    <source>
        <dbReference type="SAM" id="MobiDB-lite"/>
    </source>
</evidence>
<evidence type="ECO:0000256" key="3">
    <source>
        <dbReference type="SAM" id="SignalP"/>
    </source>
</evidence>
<dbReference type="Proteomes" id="UP000768567">
    <property type="component" value="Unassembled WGS sequence"/>
</dbReference>
<sequence length="106" mass="10625">MKRTVGILLAALFLVLLAACGIPSSTDAAASSPAPSPTVAATSRDVHNEPVKVDETYAMADVVSPTATPAASSPTPATGDAPVVYMAGAIGLILFCSAGLLMLKRI</sequence>
<feature type="transmembrane region" description="Helical" evidence="2">
    <location>
        <begin position="83"/>
        <end position="103"/>
    </location>
</feature>
<evidence type="ECO:0000256" key="2">
    <source>
        <dbReference type="SAM" id="Phobius"/>
    </source>
</evidence>
<evidence type="ECO:0000313" key="5">
    <source>
        <dbReference type="Proteomes" id="UP000768567"/>
    </source>
</evidence>
<gene>
    <name evidence="4" type="ORF">INF35_02580</name>
</gene>
<keyword evidence="2" id="KW-0472">Membrane</keyword>
<dbReference type="PROSITE" id="PS51257">
    <property type="entry name" value="PROKAR_LIPOPROTEIN"/>
    <property type="match status" value="1"/>
</dbReference>
<organism evidence="4 5">
    <name type="scientific">Gemmiger gallinarum</name>
    <dbReference type="NCBI Taxonomy" id="2779354"/>
    <lineage>
        <taxon>Bacteria</taxon>
        <taxon>Bacillati</taxon>
        <taxon>Bacillota</taxon>
        <taxon>Clostridia</taxon>
        <taxon>Eubacteriales</taxon>
        <taxon>Gemmiger</taxon>
    </lineage>
</organism>
<feature type="signal peptide" evidence="3">
    <location>
        <begin position="1"/>
        <end position="18"/>
    </location>
</feature>
<feature type="chain" id="PRO_5047249636" description="LPXTG cell wall anchor domain-containing protein" evidence="3">
    <location>
        <begin position="19"/>
        <end position="106"/>
    </location>
</feature>
<dbReference type="EMBL" id="JADCKC010000001">
    <property type="protein sequence ID" value="MBE5036676.1"/>
    <property type="molecule type" value="Genomic_DNA"/>
</dbReference>
<proteinExistence type="predicted"/>
<keyword evidence="3" id="KW-0732">Signal</keyword>
<keyword evidence="2" id="KW-0812">Transmembrane</keyword>
<accession>A0ABR9R0N3</accession>
<reference evidence="4 5" key="1">
    <citation type="submission" date="2020-10" db="EMBL/GenBank/DDBJ databases">
        <title>ChiBAC.</title>
        <authorList>
            <person name="Zenner C."/>
            <person name="Hitch T.C.A."/>
            <person name="Clavel T."/>
        </authorList>
    </citation>
    <scope>NUCLEOTIDE SEQUENCE [LARGE SCALE GENOMIC DNA]</scope>
    <source>
        <strain evidence="4 5">DSM 109015</strain>
    </source>
</reference>
<protein>
    <recommendedName>
        <fullName evidence="6">LPXTG cell wall anchor domain-containing protein</fullName>
    </recommendedName>
</protein>
<keyword evidence="2" id="KW-1133">Transmembrane helix</keyword>
<comment type="caution">
    <text evidence="4">The sequence shown here is derived from an EMBL/GenBank/DDBJ whole genome shotgun (WGS) entry which is preliminary data.</text>
</comment>
<evidence type="ECO:0000313" key="4">
    <source>
        <dbReference type="EMBL" id="MBE5036676.1"/>
    </source>
</evidence>
<dbReference type="RefSeq" id="WP_193499968.1">
    <property type="nucleotide sequence ID" value="NZ_JADCKC010000001.1"/>
</dbReference>
<name>A0ABR9R0N3_9FIRM</name>
<feature type="region of interest" description="Disordered" evidence="1">
    <location>
        <begin position="25"/>
        <end position="48"/>
    </location>
</feature>
<evidence type="ECO:0008006" key="6">
    <source>
        <dbReference type="Google" id="ProtNLM"/>
    </source>
</evidence>